<dbReference type="AlphaFoldDB" id="A0A9W8DXV0"/>
<name>A0A9W8DXV0_9FUNG</name>
<keyword evidence="3" id="KW-1185">Reference proteome</keyword>
<keyword evidence="1" id="KW-0732">Signal</keyword>
<organism evidence="2 3">
    <name type="scientific">Tieghemiomyces parasiticus</name>
    <dbReference type="NCBI Taxonomy" id="78921"/>
    <lineage>
        <taxon>Eukaryota</taxon>
        <taxon>Fungi</taxon>
        <taxon>Fungi incertae sedis</taxon>
        <taxon>Zoopagomycota</taxon>
        <taxon>Kickxellomycotina</taxon>
        <taxon>Dimargaritomycetes</taxon>
        <taxon>Dimargaritales</taxon>
        <taxon>Dimargaritaceae</taxon>
        <taxon>Tieghemiomyces</taxon>
    </lineage>
</organism>
<sequence length="84" mass="8496">MQFKSAALTLLATLALASASLPVEPQVQHLQPRSPIEIKAGLSAGLGAAATYLINRGKPGAKTTAAKVAAGTFIGAKAINKLTK</sequence>
<evidence type="ECO:0000313" key="3">
    <source>
        <dbReference type="Proteomes" id="UP001150569"/>
    </source>
</evidence>
<dbReference type="EMBL" id="JANBPT010000004">
    <property type="protein sequence ID" value="KAJ1930580.1"/>
    <property type="molecule type" value="Genomic_DNA"/>
</dbReference>
<accession>A0A9W8DXV0</accession>
<reference evidence="2" key="1">
    <citation type="submission" date="2022-07" db="EMBL/GenBank/DDBJ databases">
        <title>Phylogenomic reconstructions and comparative analyses of Kickxellomycotina fungi.</title>
        <authorList>
            <person name="Reynolds N.K."/>
            <person name="Stajich J.E."/>
            <person name="Barry K."/>
            <person name="Grigoriev I.V."/>
            <person name="Crous P."/>
            <person name="Smith M.E."/>
        </authorList>
    </citation>
    <scope>NUCLEOTIDE SEQUENCE</scope>
    <source>
        <strain evidence="2">RSA 861</strain>
    </source>
</reference>
<feature type="signal peptide" evidence="1">
    <location>
        <begin position="1"/>
        <end position="19"/>
    </location>
</feature>
<evidence type="ECO:0000313" key="2">
    <source>
        <dbReference type="EMBL" id="KAJ1930580.1"/>
    </source>
</evidence>
<gene>
    <name evidence="2" type="ORF">IWQ60_000191</name>
</gene>
<dbReference type="Proteomes" id="UP001150569">
    <property type="component" value="Unassembled WGS sequence"/>
</dbReference>
<feature type="chain" id="PRO_5040721959" evidence="1">
    <location>
        <begin position="20"/>
        <end position="84"/>
    </location>
</feature>
<comment type="caution">
    <text evidence="2">The sequence shown here is derived from an EMBL/GenBank/DDBJ whole genome shotgun (WGS) entry which is preliminary data.</text>
</comment>
<evidence type="ECO:0000256" key="1">
    <source>
        <dbReference type="SAM" id="SignalP"/>
    </source>
</evidence>
<proteinExistence type="predicted"/>
<protein>
    <submittedName>
        <fullName evidence="2">Uncharacterized protein</fullName>
    </submittedName>
</protein>